<keyword evidence="1" id="KW-1133">Transmembrane helix</keyword>
<reference evidence="2 3" key="1">
    <citation type="submission" date="2011-01" db="EMBL/GenBank/DDBJ databases">
        <title>Complete sequence of plasmid2 of Streptomyces flavogriseus ATCC 33331.</title>
        <authorList>
            <consortium name="US DOE Joint Genome Institute"/>
            <person name="Lucas S."/>
            <person name="Copeland A."/>
            <person name="Lapidus A."/>
            <person name="Cheng J.-F."/>
            <person name="Goodwin L."/>
            <person name="Pitluck S."/>
            <person name="Davenport K."/>
            <person name="Detter J.C."/>
            <person name="Han C."/>
            <person name="Tapia R."/>
            <person name="Land M."/>
            <person name="Hauser L."/>
            <person name="Kyrpides N."/>
            <person name="Ivanova N."/>
            <person name="Ovchinnikova G."/>
            <person name="Pagani I."/>
            <person name="Brumm P."/>
            <person name="Mead D."/>
            <person name="Woyke T."/>
        </authorList>
    </citation>
    <scope>NUCLEOTIDE SEQUENCE [LARGE SCALE GENOMIC DNA]</scope>
    <source>
        <strain evidence="3">ATCC 33331 / IAF-45CD</strain>
        <plasmid evidence="2 3">pSFLA02</plasmid>
    </source>
</reference>
<name>A0A8D3WN94_STRFA</name>
<feature type="transmembrane region" description="Helical" evidence="1">
    <location>
        <begin position="21"/>
        <end position="43"/>
    </location>
</feature>
<keyword evidence="2" id="KW-0418">Kinase</keyword>
<sequence length="87" mass="8994">MGDMTIPFLPPLSALGAIQRVLLVTLLTPAVLLALTAAVPALIVLPFLPGGTDRAIALLTAHTAYLTALLTGSRTLPPNTARRPRGS</sequence>
<dbReference type="KEGG" id="sfa:Sfla_6651"/>
<dbReference type="EMBL" id="CP002477">
    <property type="protein sequence ID" value="ADW07954.1"/>
    <property type="molecule type" value="Genomic_DNA"/>
</dbReference>
<organism evidence="2 3">
    <name type="scientific">Streptomyces pratensis (strain ATCC 33331 / IAF-45CD)</name>
    <dbReference type="NCBI Taxonomy" id="591167"/>
    <lineage>
        <taxon>Bacteria</taxon>
        <taxon>Bacillati</taxon>
        <taxon>Actinomycetota</taxon>
        <taxon>Actinomycetes</taxon>
        <taxon>Kitasatosporales</taxon>
        <taxon>Streptomycetaceae</taxon>
        <taxon>Streptomyces</taxon>
    </lineage>
</organism>
<gene>
    <name evidence="2" type="ORF">Sfla_6651</name>
</gene>
<evidence type="ECO:0000313" key="2">
    <source>
        <dbReference type="EMBL" id="ADW07954.1"/>
    </source>
</evidence>
<evidence type="ECO:0000313" key="3">
    <source>
        <dbReference type="Proteomes" id="UP000002066"/>
    </source>
</evidence>
<dbReference type="AlphaFoldDB" id="A0A8D3WN94"/>
<keyword evidence="2" id="KW-0614">Plasmid</keyword>
<keyword evidence="1" id="KW-0812">Transmembrane</keyword>
<dbReference type="Proteomes" id="UP000002066">
    <property type="component" value="Plasmid pSFLA02"/>
</dbReference>
<evidence type="ECO:0000256" key="1">
    <source>
        <dbReference type="SAM" id="Phobius"/>
    </source>
</evidence>
<keyword evidence="1" id="KW-0472">Membrane</keyword>
<dbReference type="GO" id="GO:0016301">
    <property type="term" value="F:kinase activity"/>
    <property type="evidence" value="ECO:0007669"/>
    <property type="project" value="UniProtKB-KW"/>
</dbReference>
<proteinExistence type="predicted"/>
<geneLocation type="plasmid" evidence="2 3">
    <name>pSFLA02</name>
</geneLocation>
<protein>
    <submittedName>
        <fullName evidence="2">dTMP kinase</fullName>
    </submittedName>
</protein>
<accession>A0A8D3WN94</accession>
<keyword evidence="2" id="KW-0808">Transferase</keyword>